<keyword evidence="2" id="KW-0378">Hydrolase</keyword>
<keyword evidence="1" id="KW-0645">Protease</keyword>
<evidence type="ECO:0000256" key="5">
    <source>
        <dbReference type="SAM" id="SignalP"/>
    </source>
</evidence>
<dbReference type="GO" id="GO:0004252">
    <property type="term" value="F:serine-type endopeptidase activity"/>
    <property type="evidence" value="ECO:0007669"/>
    <property type="project" value="InterPro"/>
</dbReference>
<protein>
    <recommendedName>
        <fullName evidence="6">Peptidase S1 domain-containing protein</fullName>
    </recommendedName>
</protein>
<dbReference type="InterPro" id="IPR050430">
    <property type="entry name" value="Peptidase_S1"/>
</dbReference>
<dbReference type="PANTHER" id="PTHR24276">
    <property type="entry name" value="POLYSERASE-RELATED"/>
    <property type="match status" value="1"/>
</dbReference>
<dbReference type="SUPFAM" id="SSF50494">
    <property type="entry name" value="Trypsin-like serine proteases"/>
    <property type="match status" value="1"/>
</dbReference>
<accession>A0A7R9GDB5</accession>
<dbReference type="Proteomes" id="UP000678499">
    <property type="component" value="Unassembled WGS sequence"/>
</dbReference>
<gene>
    <name evidence="7" type="ORF">NMOB1V02_LOCUS4595</name>
</gene>
<dbReference type="InterPro" id="IPR009003">
    <property type="entry name" value="Peptidase_S1_PA"/>
</dbReference>
<organism evidence="7">
    <name type="scientific">Notodromas monacha</name>
    <dbReference type="NCBI Taxonomy" id="399045"/>
    <lineage>
        <taxon>Eukaryota</taxon>
        <taxon>Metazoa</taxon>
        <taxon>Ecdysozoa</taxon>
        <taxon>Arthropoda</taxon>
        <taxon>Crustacea</taxon>
        <taxon>Oligostraca</taxon>
        <taxon>Ostracoda</taxon>
        <taxon>Podocopa</taxon>
        <taxon>Podocopida</taxon>
        <taxon>Cypridocopina</taxon>
        <taxon>Cypridoidea</taxon>
        <taxon>Cyprididae</taxon>
        <taxon>Notodromas</taxon>
    </lineage>
</organism>
<evidence type="ECO:0000256" key="3">
    <source>
        <dbReference type="ARBA" id="ARBA00022825"/>
    </source>
</evidence>
<dbReference type="PROSITE" id="PS00134">
    <property type="entry name" value="TRYPSIN_HIS"/>
    <property type="match status" value="1"/>
</dbReference>
<dbReference type="PROSITE" id="PS50240">
    <property type="entry name" value="TRYPSIN_DOM"/>
    <property type="match status" value="1"/>
</dbReference>
<keyword evidence="8" id="KW-1185">Reference proteome</keyword>
<dbReference type="InterPro" id="IPR043504">
    <property type="entry name" value="Peptidase_S1_PA_chymotrypsin"/>
</dbReference>
<dbReference type="GO" id="GO:0006508">
    <property type="term" value="P:proteolysis"/>
    <property type="evidence" value="ECO:0007669"/>
    <property type="project" value="UniProtKB-KW"/>
</dbReference>
<dbReference type="EMBL" id="CAJPEX010000731">
    <property type="protein sequence ID" value="CAG0916997.1"/>
    <property type="molecule type" value="Genomic_DNA"/>
</dbReference>
<feature type="signal peptide" evidence="5">
    <location>
        <begin position="1"/>
        <end position="23"/>
    </location>
</feature>
<name>A0A7R9GDB5_9CRUS</name>
<evidence type="ECO:0000256" key="4">
    <source>
        <dbReference type="ARBA" id="ARBA00023157"/>
    </source>
</evidence>
<dbReference type="EMBL" id="OA882768">
    <property type="protein sequence ID" value="CAD7276845.1"/>
    <property type="molecule type" value="Genomic_DNA"/>
</dbReference>
<evidence type="ECO:0000313" key="7">
    <source>
        <dbReference type="EMBL" id="CAD7276845.1"/>
    </source>
</evidence>
<evidence type="ECO:0000256" key="1">
    <source>
        <dbReference type="ARBA" id="ARBA00022670"/>
    </source>
</evidence>
<keyword evidence="5" id="KW-0732">Signal</keyword>
<feature type="chain" id="PRO_5036403243" description="Peptidase S1 domain-containing protein" evidence="5">
    <location>
        <begin position="24"/>
        <end position="184"/>
    </location>
</feature>
<keyword evidence="3" id="KW-0720">Serine protease</keyword>
<evidence type="ECO:0000256" key="2">
    <source>
        <dbReference type="ARBA" id="ARBA00022801"/>
    </source>
</evidence>
<keyword evidence="4" id="KW-1015">Disulfide bond</keyword>
<evidence type="ECO:0000259" key="6">
    <source>
        <dbReference type="PROSITE" id="PS50240"/>
    </source>
</evidence>
<sequence>MRRKFSKMFWVIVLIAFFDISRGSDQQNQGTDGIDSAVIINGIEVADRSDHAYMASMICLNLGRCGATLIAADMILSAAHCITIRSSGTLEKAPSCTIYLGGLVYYDGDVVRTVNSNRMMHHEDYTGLSPFKNDLSLLRIDAVSVTSQVAPIPLPQSGANFQGATVKIVGWGITETGINNCEDD</sequence>
<reference evidence="7" key="1">
    <citation type="submission" date="2020-11" db="EMBL/GenBank/DDBJ databases">
        <authorList>
            <person name="Tran Van P."/>
        </authorList>
    </citation>
    <scope>NUCLEOTIDE SEQUENCE</scope>
</reference>
<dbReference type="OrthoDB" id="5565075at2759"/>
<dbReference type="SMART" id="SM00020">
    <property type="entry name" value="Tryp_SPc"/>
    <property type="match status" value="1"/>
</dbReference>
<dbReference type="Gene3D" id="2.40.10.10">
    <property type="entry name" value="Trypsin-like serine proteases"/>
    <property type="match status" value="2"/>
</dbReference>
<dbReference type="PANTHER" id="PTHR24276:SF97">
    <property type="entry name" value="GH13245P2-RELATED"/>
    <property type="match status" value="1"/>
</dbReference>
<proteinExistence type="predicted"/>
<feature type="domain" description="Peptidase S1" evidence="6">
    <location>
        <begin position="39"/>
        <end position="184"/>
    </location>
</feature>
<dbReference type="InterPro" id="IPR018114">
    <property type="entry name" value="TRYPSIN_HIS"/>
</dbReference>
<dbReference type="AlphaFoldDB" id="A0A7R9GDB5"/>
<dbReference type="Pfam" id="PF00089">
    <property type="entry name" value="Trypsin"/>
    <property type="match status" value="1"/>
</dbReference>
<evidence type="ECO:0000313" key="8">
    <source>
        <dbReference type="Proteomes" id="UP000678499"/>
    </source>
</evidence>
<dbReference type="InterPro" id="IPR001254">
    <property type="entry name" value="Trypsin_dom"/>
</dbReference>